<accession>A0A0L0F6J6</accession>
<dbReference type="Proteomes" id="UP000054560">
    <property type="component" value="Unassembled WGS sequence"/>
</dbReference>
<protein>
    <submittedName>
        <fullName evidence="1">Uncharacterized protein</fullName>
    </submittedName>
</protein>
<dbReference type="GeneID" id="25915605"/>
<dbReference type="EMBL" id="KQ247208">
    <property type="protein sequence ID" value="KNC72345.1"/>
    <property type="molecule type" value="Genomic_DNA"/>
</dbReference>
<reference evidence="1 2" key="1">
    <citation type="submission" date="2011-02" db="EMBL/GenBank/DDBJ databases">
        <title>The Genome Sequence of Sphaeroforma arctica JP610.</title>
        <authorList>
            <consortium name="The Broad Institute Genome Sequencing Platform"/>
            <person name="Russ C."/>
            <person name="Cuomo C."/>
            <person name="Young S.K."/>
            <person name="Zeng Q."/>
            <person name="Gargeya S."/>
            <person name="Alvarado L."/>
            <person name="Berlin A."/>
            <person name="Chapman S.B."/>
            <person name="Chen Z."/>
            <person name="Freedman E."/>
            <person name="Gellesch M."/>
            <person name="Goldberg J."/>
            <person name="Griggs A."/>
            <person name="Gujja S."/>
            <person name="Heilman E."/>
            <person name="Heiman D."/>
            <person name="Howarth C."/>
            <person name="Mehta T."/>
            <person name="Neiman D."/>
            <person name="Pearson M."/>
            <person name="Roberts A."/>
            <person name="Saif S."/>
            <person name="Shea T."/>
            <person name="Shenoy N."/>
            <person name="Sisk P."/>
            <person name="Stolte C."/>
            <person name="Sykes S."/>
            <person name="White J."/>
            <person name="Yandava C."/>
            <person name="Burger G."/>
            <person name="Gray M.W."/>
            <person name="Holland P.W.H."/>
            <person name="King N."/>
            <person name="Lang F.B.F."/>
            <person name="Roger A.J."/>
            <person name="Ruiz-Trillo I."/>
            <person name="Haas B."/>
            <person name="Nusbaum C."/>
            <person name="Birren B."/>
        </authorList>
    </citation>
    <scope>NUCLEOTIDE SEQUENCE [LARGE SCALE GENOMIC DNA]</scope>
    <source>
        <strain evidence="1 2">JP610</strain>
    </source>
</reference>
<sequence>MRCFRAALKETLEAQKYRKRTHGVDSIGLGTVEVDPSVAEAAAKKKLAEENAPRSGLVVPKK</sequence>
<organism evidence="1 2">
    <name type="scientific">Sphaeroforma arctica JP610</name>
    <dbReference type="NCBI Taxonomy" id="667725"/>
    <lineage>
        <taxon>Eukaryota</taxon>
        <taxon>Ichthyosporea</taxon>
        <taxon>Ichthyophonida</taxon>
        <taxon>Sphaeroforma</taxon>
    </lineage>
</organism>
<evidence type="ECO:0000313" key="1">
    <source>
        <dbReference type="EMBL" id="KNC72345.1"/>
    </source>
</evidence>
<keyword evidence="2" id="KW-1185">Reference proteome</keyword>
<dbReference type="AlphaFoldDB" id="A0A0L0F6J6"/>
<dbReference type="RefSeq" id="XP_014146247.1">
    <property type="nucleotide sequence ID" value="XM_014290772.1"/>
</dbReference>
<name>A0A0L0F6J6_9EUKA</name>
<evidence type="ECO:0000313" key="2">
    <source>
        <dbReference type="Proteomes" id="UP000054560"/>
    </source>
</evidence>
<proteinExistence type="predicted"/>
<gene>
    <name evidence="1" type="ORF">SARC_15101</name>
</gene>